<sequence>MARLTYISAFVLLSAAFYQLFLKDVLFVTLGIGRLVQPIENFPYSCRRIEHERLAACEDIWLDDEARVLYAACTGIGHRMAWNAAMNRLNVSGRRPGGSELMALDIDSPGADGLFGMRSIQPAGYFGATGAGDETLDLVGFDVEVIDASTIQFYLINQRPPVDVERKYIDPTKFGANVTVDVFDFKRGQRKMQHLRTVLSTEVWSPNRVAVIGDGAFVVSNDHSTKVGLRKQFDPIVGGGNVAYCSPTGVCHGATTINLKFPNGITKGKNGLIYVPSSVDGKIRVFELQTDKMLKHIDTIEVKMPIDNLAADANGDLFVAAIPDMAKAMATMENPYQKASPSTIFRVRNTGHAYQVEKILEDGEARVMSFVTTARHDAKTGRLFLSGVFSPYLVVCNPK</sequence>
<dbReference type="SUPFAM" id="SSF63829">
    <property type="entry name" value="Calcium-dependent phosphotriesterase"/>
    <property type="match status" value="1"/>
</dbReference>
<dbReference type="InterPro" id="IPR011042">
    <property type="entry name" value="6-blade_b-propeller_TolB-like"/>
</dbReference>
<dbReference type="Gene3D" id="2.120.10.30">
    <property type="entry name" value="TolB, C-terminal domain"/>
    <property type="match status" value="1"/>
</dbReference>
<name>A0A6A6WZB6_9PLEO</name>
<protein>
    <submittedName>
        <fullName evidence="1">Calcium-dependent phosphotriesterase</fullName>
    </submittedName>
</protein>
<accession>A0A6A6WZB6</accession>
<proteinExistence type="predicted"/>
<dbReference type="PANTHER" id="PTHR11799">
    <property type="entry name" value="PARAOXONASE"/>
    <property type="match status" value="1"/>
</dbReference>
<dbReference type="PANTHER" id="PTHR11799:SF20">
    <property type="entry name" value="SMP-30_GLUCONOLACTONASE_LRE-LIKE REGION DOMAIN-CONTAINING PROTEIN"/>
    <property type="match status" value="1"/>
</dbReference>
<dbReference type="InterPro" id="IPR051288">
    <property type="entry name" value="Serum_paraoxonase/arylesterase"/>
</dbReference>
<evidence type="ECO:0000313" key="2">
    <source>
        <dbReference type="Proteomes" id="UP000799757"/>
    </source>
</evidence>
<dbReference type="AlphaFoldDB" id="A0A6A6WZB6"/>
<organism evidence="1 2">
    <name type="scientific">Melanomma pulvis-pyrius CBS 109.77</name>
    <dbReference type="NCBI Taxonomy" id="1314802"/>
    <lineage>
        <taxon>Eukaryota</taxon>
        <taxon>Fungi</taxon>
        <taxon>Dikarya</taxon>
        <taxon>Ascomycota</taxon>
        <taxon>Pezizomycotina</taxon>
        <taxon>Dothideomycetes</taxon>
        <taxon>Pleosporomycetidae</taxon>
        <taxon>Pleosporales</taxon>
        <taxon>Melanommataceae</taxon>
        <taxon>Melanomma</taxon>
    </lineage>
</organism>
<keyword evidence="2" id="KW-1185">Reference proteome</keyword>
<dbReference type="Proteomes" id="UP000799757">
    <property type="component" value="Unassembled WGS sequence"/>
</dbReference>
<gene>
    <name evidence="1" type="ORF">K505DRAFT_284720</name>
</gene>
<reference evidence="1" key="1">
    <citation type="journal article" date="2020" name="Stud. Mycol.">
        <title>101 Dothideomycetes genomes: a test case for predicting lifestyles and emergence of pathogens.</title>
        <authorList>
            <person name="Haridas S."/>
            <person name="Albert R."/>
            <person name="Binder M."/>
            <person name="Bloem J."/>
            <person name="Labutti K."/>
            <person name="Salamov A."/>
            <person name="Andreopoulos B."/>
            <person name="Baker S."/>
            <person name="Barry K."/>
            <person name="Bills G."/>
            <person name="Bluhm B."/>
            <person name="Cannon C."/>
            <person name="Castanera R."/>
            <person name="Culley D."/>
            <person name="Daum C."/>
            <person name="Ezra D."/>
            <person name="Gonzalez J."/>
            <person name="Henrissat B."/>
            <person name="Kuo A."/>
            <person name="Liang C."/>
            <person name="Lipzen A."/>
            <person name="Lutzoni F."/>
            <person name="Magnuson J."/>
            <person name="Mondo S."/>
            <person name="Nolan M."/>
            <person name="Ohm R."/>
            <person name="Pangilinan J."/>
            <person name="Park H.-J."/>
            <person name="Ramirez L."/>
            <person name="Alfaro M."/>
            <person name="Sun H."/>
            <person name="Tritt A."/>
            <person name="Yoshinaga Y."/>
            <person name="Zwiers L.-H."/>
            <person name="Turgeon B."/>
            <person name="Goodwin S."/>
            <person name="Spatafora J."/>
            <person name="Crous P."/>
            <person name="Grigoriev I."/>
        </authorList>
    </citation>
    <scope>NUCLEOTIDE SEQUENCE</scope>
    <source>
        <strain evidence="1">CBS 109.77</strain>
    </source>
</reference>
<dbReference type="EMBL" id="MU002152">
    <property type="protein sequence ID" value="KAF2789233.1"/>
    <property type="molecule type" value="Genomic_DNA"/>
</dbReference>
<evidence type="ECO:0000313" key="1">
    <source>
        <dbReference type="EMBL" id="KAF2789233.1"/>
    </source>
</evidence>
<dbReference type="OrthoDB" id="5307922at2759"/>